<feature type="disulfide bond" evidence="4">
    <location>
        <begin position="412"/>
        <end position="439"/>
    </location>
</feature>
<keyword evidence="1 6" id="KW-0732">Signal</keyword>
<dbReference type="EMBL" id="CADEPI010000041">
    <property type="protein sequence ID" value="CAB3368986.1"/>
    <property type="molecule type" value="Genomic_DNA"/>
</dbReference>
<feature type="region of interest" description="Disordered" evidence="5">
    <location>
        <begin position="33"/>
        <end position="60"/>
    </location>
</feature>
<feature type="disulfide bond" evidence="4">
    <location>
        <begin position="851"/>
        <end position="878"/>
    </location>
</feature>
<evidence type="ECO:0000256" key="6">
    <source>
        <dbReference type="SAM" id="SignalP"/>
    </source>
</evidence>
<feature type="domain" description="Sushi" evidence="7">
    <location>
        <begin position="1063"/>
        <end position="1130"/>
    </location>
</feature>
<dbReference type="InterPro" id="IPR000436">
    <property type="entry name" value="Sushi_SCR_CCP_dom"/>
</dbReference>
<feature type="chain" id="PRO_5035772245" description="Sushi, von Willebrand factor type A, EGF and pentraxin domain-containing protein 1" evidence="6">
    <location>
        <begin position="24"/>
        <end position="1482"/>
    </location>
</feature>
<feature type="domain" description="Sushi" evidence="7">
    <location>
        <begin position="816"/>
        <end position="880"/>
    </location>
</feature>
<protein>
    <recommendedName>
        <fullName evidence="11">Sushi, von Willebrand factor type A, EGF and pentraxin domain-containing protein 1</fullName>
    </recommendedName>
</protein>
<dbReference type="InterPro" id="IPR051277">
    <property type="entry name" value="SEZ6_CSMD_C4BPB_Regulators"/>
</dbReference>
<dbReference type="PANTHER" id="PTHR45656:SF4">
    <property type="entry name" value="PROTEIN CBR-CLEC-78"/>
    <property type="match status" value="1"/>
</dbReference>
<dbReference type="GO" id="GO:0030414">
    <property type="term" value="F:peptidase inhibitor activity"/>
    <property type="evidence" value="ECO:0007669"/>
    <property type="project" value="InterPro"/>
</dbReference>
<feature type="domain" description="Sushi" evidence="7">
    <location>
        <begin position="98"/>
        <end position="162"/>
    </location>
</feature>
<dbReference type="InterPro" id="IPR035976">
    <property type="entry name" value="Sushi/SCR/CCP_sf"/>
</dbReference>
<evidence type="ECO:0000256" key="5">
    <source>
        <dbReference type="SAM" id="MobiDB-lite"/>
    </source>
</evidence>
<keyword evidence="4" id="KW-0768">Sushi</keyword>
<reference evidence="9 10" key="1">
    <citation type="submission" date="2020-04" db="EMBL/GenBank/DDBJ databases">
        <authorList>
            <person name="Alioto T."/>
            <person name="Alioto T."/>
            <person name="Gomez Garrido J."/>
        </authorList>
    </citation>
    <scope>NUCLEOTIDE SEQUENCE [LARGE SCALE GENOMIC DNA]</scope>
</reference>
<feature type="domain" description="Sushi" evidence="7">
    <location>
        <begin position="984"/>
        <end position="1050"/>
    </location>
</feature>
<feature type="disulfide bond" evidence="4">
    <location>
        <begin position="786"/>
        <end position="813"/>
    </location>
</feature>
<feature type="disulfide bond" evidence="4">
    <location>
        <begin position="1391"/>
        <end position="1418"/>
    </location>
</feature>
<feature type="disulfide bond" evidence="4">
    <location>
        <begin position="1021"/>
        <end position="1048"/>
    </location>
</feature>
<feature type="domain" description="Sushi" evidence="7">
    <location>
        <begin position="1302"/>
        <end position="1361"/>
    </location>
</feature>
<feature type="disulfide bond" evidence="4">
    <location>
        <begin position="133"/>
        <end position="160"/>
    </location>
</feature>
<dbReference type="Gene3D" id="2.10.70.10">
    <property type="entry name" value="Complement Module, domain 1"/>
    <property type="match status" value="16"/>
</dbReference>
<feature type="domain" description="Sushi" evidence="7">
    <location>
        <begin position="382"/>
        <end position="441"/>
    </location>
</feature>
<feature type="domain" description="Sushi" evidence="7">
    <location>
        <begin position="1244"/>
        <end position="1301"/>
    </location>
</feature>
<feature type="domain" description="Sushi" evidence="7">
    <location>
        <begin position="502"/>
        <end position="559"/>
    </location>
</feature>
<feature type="disulfide bond" evidence="4">
    <location>
        <begin position="321"/>
        <end position="348"/>
    </location>
</feature>
<evidence type="ECO:0000256" key="3">
    <source>
        <dbReference type="ARBA" id="ARBA00023157"/>
    </source>
</evidence>
<feature type="domain" description="Sushi" evidence="7">
    <location>
        <begin position="165"/>
        <end position="232"/>
    </location>
</feature>
<dbReference type="Pfam" id="PF00095">
    <property type="entry name" value="WAP"/>
    <property type="match status" value="1"/>
</dbReference>
<dbReference type="SUPFAM" id="SSF57535">
    <property type="entry name" value="Complement control module/SCR domain"/>
    <property type="match status" value="15"/>
</dbReference>
<feature type="domain" description="Sushi" evidence="7">
    <location>
        <begin position="750"/>
        <end position="815"/>
    </location>
</feature>
<keyword evidence="2" id="KW-0677">Repeat</keyword>
<evidence type="ECO:0008006" key="11">
    <source>
        <dbReference type="Google" id="ProtNLM"/>
    </source>
</evidence>
<dbReference type="GO" id="GO:0005576">
    <property type="term" value="C:extracellular region"/>
    <property type="evidence" value="ECO:0007669"/>
    <property type="project" value="InterPro"/>
</dbReference>
<dbReference type="PROSITE" id="PS50923">
    <property type="entry name" value="SUSHI"/>
    <property type="match status" value="15"/>
</dbReference>
<feature type="domain" description="Sushi" evidence="7">
    <location>
        <begin position="1421"/>
        <end position="1479"/>
    </location>
</feature>
<dbReference type="CDD" id="cd00033">
    <property type="entry name" value="CCP"/>
    <property type="match status" value="12"/>
</dbReference>
<keyword evidence="3 4" id="KW-1015">Disulfide bond</keyword>
<feature type="domain" description="Sushi" evidence="7">
    <location>
        <begin position="293"/>
        <end position="350"/>
    </location>
</feature>
<evidence type="ECO:0000313" key="9">
    <source>
        <dbReference type="EMBL" id="CAB3368986.1"/>
    </source>
</evidence>
<dbReference type="InterPro" id="IPR008197">
    <property type="entry name" value="WAP_dom"/>
</dbReference>
<dbReference type="SMART" id="SM00032">
    <property type="entry name" value="CCP"/>
    <property type="match status" value="17"/>
</dbReference>
<feature type="region of interest" description="Disordered" evidence="5">
    <location>
        <begin position="707"/>
        <end position="748"/>
    </location>
</feature>
<feature type="domain" description="Sushi" evidence="7">
    <location>
        <begin position="560"/>
        <end position="631"/>
    </location>
</feature>
<dbReference type="OrthoDB" id="5804959at2759"/>
<accession>A0A8S1CUS1</accession>
<feature type="disulfide bond" evidence="4">
    <location>
        <begin position="1332"/>
        <end position="1359"/>
    </location>
</feature>
<evidence type="ECO:0000259" key="8">
    <source>
        <dbReference type="PROSITE" id="PS51390"/>
    </source>
</evidence>
<proteinExistence type="predicted"/>
<comment type="caution">
    <text evidence="4">Lacks conserved residue(s) required for the propagation of feature annotation.</text>
</comment>
<organism evidence="9 10">
    <name type="scientific">Cloeon dipterum</name>
    <dbReference type="NCBI Taxonomy" id="197152"/>
    <lineage>
        <taxon>Eukaryota</taxon>
        <taxon>Metazoa</taxon>
        <taxon>Ecdysozoa</taxon>
        <taxon>Arthropoda</taxon>
        <taxon>Hexapoda</taxon>
        <taxon>Insecta</taxon>
        <taxon>Pterygota</taxon>
        <taxon>Palaeoptera</taxon>
        <taxon>Ephemeroptera</taxon>
        <taxon>Pisciforma</taxon>
        <taxon>Baetidae</taxon>
        <taxon>Cloeon</taxon>
    </lineage>
</organism>
<evidence type="ECO:0000313" key="10">
    <source>
        <dbReference type="Proteomes" id="UP000494165"/>
    </source>
</evidence>
<keyword evidence="10" id="KW-1185">Reference proteome</keyword>
<name>A0A8S1CUS1_9INSE</name>
<gene>
    <name evidence="9" type="ORF">CLODIP_2_CD10990</name>
</gene>
<evidence type="ECO:0000256" key="4">
    <source>
        <dbReference type="PROSITE-ProRule" id="PRU00302"/>
    </source>
</evidence>
<evidence type="ECO:0000259" key="7">
    <source>
        <dbReference type="PROSITE" id="PS50923"/>
    </source>
</evidence>
<evidence type="ECO:0000256" key="1">
    <source>
        <dbReference type="ARBA" id="ARBA00022729"/>
    </source>
</evidence>
<feature type="compositionally biased region" description="Acidic residues" evidence="5">
    <location>
        <begin position="33"/>
        <end position="42"/>
    </location>
</feature>
<feature type="disulfide bond" evidence="4">
    <location>
        <begin position="1272"/>
        <end position="1299"/>
    </location>
</feature>
<dbReference type="PROSITE" id="PS51390">
    <property type="entry name" value="WAP"/>
    <property type="match status" value="1"/>
</dbReference>
<dbReference type="Proteomes" id="UP000494165">
    <property type="component" value="Unassembled WGS sequence"/>
</dbReference>
<feature type="domain" description="WAP" evidence="8">
    <location>
        <begin position="51"/>
        <end position="104"/>
    </location>
</feature>
<evidence type="ECO:0000256" key="2">
    <source>
        <dbReference type="ARBA" id="ARBA00022737"/>
    </source>
</evidence>
<comment type="caution">
    <text evidence="9">The sequence shown here is derived from an EMBL/GenBank/DDBJ whole genome shotgun (WGS) entry which is preliminary data.</text>
</comment>
<feature type="domain" description="Sushi" evidence="7">
    <location>
        <begin position="1362"/>
        <end position="1420"/>
    </location>
</feature>
<sequence length="1482" mass="163387">MKQILLLPLIVTLCLLSVTETLADKVSSQIINSDEEDVSQEADEPRIYKNPRNSPSSLCPRDEEQAELYNQKCLRKCSSDEDCKSKKKKCLCDGACGMSCIKPDRECDLVGPPSMGFVRITGRLFGEKAIYTCQEGWNLVGLQDRSCQADGQWSGDAPICTKESAFCGEAPKIEFARHTAPIDQLSFAVDTTLQYHCQPGYATTGFPHAKCLALDANTNSATWYGPDITCEPRTCGPPLGTEHGWIEGDCFTYGCRISYHCAVGYELQGGRPERVCQNDGSWYPKEVPNCVPVQCPTPENPSNGKAIYTSCAYNSVVSYECKQGFRLIGDSSRRCGPDRQWSGEVPSCKQVQLCKPEDIDKTKCLPPTKTVKCTSGNCLTEVNCGHPGHLYNGWLEGIEGGTMLGASIIFRCREGMVLEGNSSTVCQMDGTWRYPLPKCLGPCVIPNVHKGRVHRNITQGPVVPHGYRLEVECEPHHEFVPYSSAVTCNNGTWTHIPRCEPARCKQLPKAPRNGMVIAPKTDHNMKARYKCKDGYSLKGNSLSICNYGNWTGDVPICTEVYCPFPGYIENGKVMLVGNMGLYDYRPYVRKVTNNKQIMYDCDRGYVLSEGPPGATCVGGQWSPKELPRCVPGQHPRLRWNREVKKESVEEVEREYKKNETSTEDKIVEFSHEYMSDDYEAAVALQGIPEFTDYGPNDWRNLMQGAQAHSKAVATKTVTSIDKQRKRNRNKSGGTGRQNKNRKNIEKGKKATCEALPVEPFIELQLLKPGSDANVSNSLGAVVRLECNGGYSPTLGNRTAKCIRGNWKPIKPDCVIMNCHVPAITFGRYTLDGNIVTENSEIKTNHTILLGCNRGYNIQGPAELYCLHGNWTDNNFPSCQPSPCRLPHFKNGQYLSGYRGGLTIAHGAKIHYQCEPEYTRSPQSSIECSNGELLPAPPSCRIKGSVGNFASSGTGITRTSGDLAVLGVAGAIGAVVPGISRSKGQPCGPPARVQGSLLYKDGSPIADGDKSFPDGTEVTFDCIASIMGEKTTWKISCEDGGWIGRSLSCASLEELVEEVNMQNHSCVFRNTEPNLIYFFNDQIISDEVVEFPPGSELVARCSDIGKYSMVGSKHRKCENGEWDGQKPVCFGLNQENEYALEKPPTILFRHQLGPIAQSNDGRLIVYPGTILHMECLWIRRFGTPKWTVSHNYRKYPEGWTEDTGRDSQLEYRLSILHATKDDSGLFTCVTPTRHTHSVEIVVNRVHCPMLAPRQGMTISSQNTRMNSRVLFTCLNGSVLIGHEEITCLPSGNWSAPVPVCESIECGDISIGHDPNLRVTILSREVGGKAVFSCAQGFGIMGNHESKCLSSGEWSGPFPECSEVQCEPPETPENGYIQGHGVYKAGDLVQFNCNPEFMMEGQPIIACQETGRWSGTVPKCVQACSYPGTAINGRMSSVKFYYKIGETITFTCEDNMELKGAPMLRCLRNGKWSSSIPTCSSRSG</sequence>
<feature type="signal peptide" evidence="6">
    <location>
        <begin position="1"/>
        <end position="23"/>
    </location>
</feature>
<dbReference type="Pfam" id="PF00084">
    <property type="entry name" value="Sushi"/>
    <property type="match status" value="16"/>
</dbReference>
<feature type="domain" description="Sushi" evidence="7">
    <location>
        <begin position="233"/>
        <end position="292"/>
    </location>
</feature>
<dbReference type="PANTHER" id="PTHR45656">
    <property type="entry name" value="PROTEIN CBR-CLEC-78"/>
    <property type="match status" value="1"/>
</dbReference>
<feature type="disulfide bond" evidence="4">
    <location>
        <begin position="1450"/>
        <end position="1477"/>
    </location>
</feature>